<sequence>MLLYDFPFLNYSLSISHCLPQSQPHLANSRTNVVSNFIGTLWCVWLAYKLGMFEV</sequence>
<evidence type="ECO:0000313" key="2">
    <source>
        <dbReference type="Proteomes" id="UP000277204"/>
    </source>
</evidence>
<name>A0A3P7ZU93_9TREM</name>
<gene>
    <name evidence="1" type="ORF">SMRZ_LOCUS1850</name>
</gene>
<dbReference type="AlphaFoldDB" id="A0A3P7ZU93"/>
<proteinExistence type="predicted"/>
<reference evidence="1 2" key="1">
    <citation type="submission" date="2018-11" db="EMBL/GenBank/DDBJ databases">
        <authorList>
            <consortium name="Pathogen Informatics"/>
        </authorList>
    </citation>
    <scope>NUCLEOTIDE SEQUENCE [LARGE SCALE GENOMIC DNA]</scope>
    <source>
        <strain evidence="1 2">Zambia</strain>
    </source>
</reference>
<accession>A0A3P7ZU93</accession>
<dbReference type="Proteomes" id="UP000277204">
    <property type="component" value="Unassembled WGS sequence"/>
</dbReference>
<keyword evidence="2" id="KW-1185">Reference proteome</keyword>
<evidence type="ECO:0000313" key="1">
    <source>
        <dbReference type="EMBL" id="VDO53105.1"/>
    </source>
</evidence>
<organism evidence="1 2">
    <name type="scientific">Schistosoma margrebowiei</name>
    <dbReference type="NCBI Taxonomy" id="48269"/>
    <lineage>
        <taxon>Eukaryota</taxon>
        <taxon>Metazoa</taxon>
        <taxon>Spiralia</taxon>
        <taxon>Lophotrochozoa</taxon>
        <taxon>Platyhelminthes</taxon>
        <taxon>Trematoda</taxon>
        <taxon>Digenea</taxon>
        <taxon>Strigeidida</taxon>
        <taxon>Schistosomatoidea</taxon>
        <taxon>Schistosomatidae</taxon>
        <taxon>Schistosoma</taxon>
    </lineage>
</organism>
<dbReference type="EMBL" id="UZAI01000444">
    <property type="protein sequence ID" value="VDO53105.1"/>
    <property type="molecule type" value="Genomic_DNA"/>
</dbReference>
<protein>
    <submittedName>
        <fullName evidence="1">Uncharacterized protein</fullName>
    </submittedName>
</protein>